<keyword evidence="3" id="KW-1185">Reference proteome</keyword>
<evidence type="ECO:0000313" key="2">
    <source>
        <dbReference type="EMBL" id="KEQ88843.1"/>
    </source>
</evidence>
<proteinExistence type="predicted"/>
<evidence type="ECO:0000313" key="3">
    <source>
        <dbReference type="Proteomes" id="UP000030706"/>
    </source>
</evidence>
<evidence type="ECO:0000256" key="1">
    <source>
        <dbReference type="SAM" id="SignalP"/>
    </source>
</evidence>
<evidence type="ECO:0008006" key="4">
    <source>
        <dbReference type="Google" id="ProtNLM"/>
    </source>
</evidence>
<dbReference type="GeneID" id="40752710"/>
<feature type="chain" id="PRO_5001704189" description="Secreted protein" evidence="1">
    <location>
        <begin position="21"/>
        <end position="142"/>
    </location>
</feature>
<dbReference type="Proteomes" id="UP000030706">
    <property type="component" value="Unassembled WGS sequence"/>
</dbReference>
<dbReference type="HOGENOM" id="CLU_1815429_0_0_1"/>
<protein>
    <recommendedName>
        <fullName evidence="4">Secreted protein</fullName>
    </recommendedName>
</protein>
<dbReference type="EMBL" id="KL584975">
    <property type="protein sequence ID" value="KEQ88843.1"/>
    <property type="molecule type" value="Genomic_DNA"/>
</dbReference>
<gene>
    <name evidence="2" type="ORF">M438DRAFT_93342</name>
</gene>
<feature type="signal peptide" evidence="1">
    <location>
        <begin position="1"/>
        <end position="20"/>
    </location>
</feature>
<organism evidence="2 3">
    <name type="scientific">Aureobasidium pullulans EXF-150</name>
    <dbReference type="NCBI Taxonomy" id="1043002"/>
    <lineage>
        <taxon>Eukaryota</taxon>
        <taxon>Fungi</taxon>
        <taxon>Dikarya</taxon>
        <taxon>Ascomycota</taxon>
        <taxon>Pezizomycotina</taxon>
        <taxon>Dothideomycetes</taxon>
        <taxon>Dothideomycetidae</taxon>
        <taxon>Dothideales</taxon>
        <taxon>Saccotheciaceae</taxon>
        <taxon>Aureobasidium</taxon>
    </lineage>
</organism>
<sequence length="142" mass="16022">MLHKACIVQIFCAAILPCSWQDSAGSHRGHLAGFEKQTLLQQQRIIACYRYVKMFSCVSIYACRPPVKTTRTPNNKRGNHDTSRLPTFPPMRLSRLFGHSHFVVTMARYQRHTALSMLKRSECTATGSGLMTNPTIGRPQAQ</sequence>
<dbReference type="AlphaFoldDB" id="A0A074XTA4"/>
<dbReference type="RefSeq" id="XP_029765030.1">
    <property type="nucleotide sequence ID" value="XM_029910404.1"/>
</dbReference>
<accession>A0A074XTA4</accession>
<reference evidence="2 3" key="1">
    <citation type="journal article" date="2014" name="BMC Genomics">
        <title>Genome sequencing of four Aureobasidium pullulans varieties: biotechnological potential, stress tolerance, and description of new species.</title>
        <authorList>
            <person name="Gostin Ar C."/>
            <person name="Ohm R.A."/>
            <person name="Kogej T."/>
            <person name="Sonjak S."/>
            <person name="Turk M."/>
            <person name="Zajc J."/>
            <person name="Zalar P."/>
            <person name="Grube M."/>
            <person name="Sun H."/>
            <person name="Han J."/>
            <person name="Sharma A."/>
            <person name="Chiniquy J."/>
            <person name="Ngan C.Y."/>
            <person name="Lipzen A."/>
            <person name="Barry K."/>
            <person name="Grigoriev I.V."/>
            <person name="Gunde-Cimerman N."/>
        </authorList>
    </citation>
    <scope>NUCLEOTIDE SEQUENCE [LARGE SCALE GENOMIC DNA]</scope>
    <source>
        <strain evidence="2 3">EXF-150</strain>
    </source>
</reference>
<name>A0A074XTA4_AURPU</name>
<keyword evidence="1" id="KW-0732">Signal</keyword>